<proteinExistence type="predicted"/>
<accession>A0AAE4R7D5</accession>
<feature type="domain" description="GFO/IDH/MocA-like oxidoreductase" evidence="3">
    <location>
        <begin position="137"/>
        <end position="257"/>
    </location>
</feature>
<keyword evidence="1" id="KW-0560">Oxidoreductase</keyword>
<gene>
    <name evidence="4" type="ORF">R3Q15_09980</name>
</gene>
<feature type="domain" description="Gfo/Idh/MocA-like oxidoreductase N-terminal" evidence="2">
    <location>
        <begin position="10"/>
        <end position="126"/>
    </location>
</feature>
<dbReference type="Gene3D" id="3.40.50.720">
    <property type="entry name" value="NAD(P)-binding Rossmann-like Domain"/>
    <property type="match status" value="1"/>
</dbReference>
<evidence type="ECO:0000259" key="2">
    <source>
        <dbReference type="Pfam" id="PF01408"/>
    </source>
</evidence>
<evidence type="ECO:0000259" key="3">
    <source>
        <dbReference type="Pfam" id="PF22725"/>
    </source>
</evidence>
<dbReference type="GO" id="GO:0000166">
    <property type="term" value="F:nucleotide binding"/>
    <property type="evidence" value="ECO:0007669"/>
    <property type="project" value="InterPro"/>
</dbReference>
<evidence type="ECO:0000313" key="5">
    <source>
        <dbReference type="Proteomes" id="UP001185922"/>
    </source>
</evidence>
<comment type="caution">
    <text evidence="4">The sequence shown here is derived from an EMBL/GenBank/DDBJ whole genome shotgun (WGS) entry which is preliminary data.</text>
</comment>
<evidence type="ECO:0000256" key="1">
    <source>
        <dbReference type="ARBA" id="ARBA00023002"/>
    </source>
</evidence>
<dbReference type="Gene3D" id="3.30.360.10">
    <property type="entry name" value="Dihydrodipicolinate Reductase, domain 2"/>
    <property type="match status" value="1"/>
</dbReference>
<evidence type="ECO:0000313" key="4">
    <source>
        <dbReference type="EMBL" id="MDV6312206.1"/>
    </source>
</evidence>
<dbReference type="RefSeq" id="WP_024500114.1">
    <property type="nucleotide sequence ID" value="NZ_CP096596.1"/>
</dbReference>
<dbReference type="AlphaFoldDB" id="A0AAE4R7D5"/>
<dbReference type="EMBL" id="JAWLKH010000008">
    <property type="protein sequence ID" value="MDV6312206.1"/>
    <property type="molecule type" value="Genomic_DNA"/>
</dbReference>
<reference evidence="4" key="1">
    <citation type="submission" date="2023-10" db="EMBL/GenBank/DDBJ databases">
        <title>Development of a sustainable strategy for remediation of hydrocarbon-contaminated territories based on the waste exchange concept.</title>
        <authorList>
            <person name="Krivoruchko A."/>
        </authorList>
    </citation>
    <scope>NUCLEOTIDE SEQUENCE</scope>
    <source>
        <strain evidence="4">IEGM 1279</strain>
    </source>
</reference>
<dbReference type="PANTHER" id="PTHR43818:SF11">
    <property type="entry name" value="BCDNA.GH03377"/>
    <property type="match status" value="1"/>
</dbReference>
<dbReference type="PANTHER" id="PTHR43818">
    <property type="entry name" value="BCDNA.GH03377"/>
    <property type="match status" value="1"/>
</dbReference>
<dbReference type="InterPro" id="IPR036291">
    <property type="entry name" value="NAD(P)-bd_dom_sf"/>
</dbReference>
<dbReference type="Pfam" id="PF01408">
    <property type="entry name" value="GFO_IDH_MocA"/>
    <property type="match status" value="1"/>
</dbReference>
<dbReference type="Pfam" id="PF22725">
    <property type="entry name" value="GFO_IDH_MocA_C3"/>
    <property type="match status" value="1"/>
</dbReference>
<dbReference type="GO" id="GO:0016491">
    <property type="term" value="F:oxidoreductase activity"/>
    <property type="evidence" value="ECO:0007669"/>
    <property type="project" value="UniProtKB-KW"/>
</dbReference>
<dbReference type="SUPFAM" id="SSF51735">
    <property type="entry name" value="NAD(P)-binding Rossmann-fold domains"/>
    <property type="match status" value="1"/>
</dbReference>
<sequence>MVSDDRPVGAAIVGTGWGLLTHAPAMRDVGIDVRWLVGRDRERTDERAAAAGVHRATVDLDEVLDDPAVDLVVVATPPDTHAPLVVRAAEAGRHVMCEKPFAHSLDDAKRMRDAVRAAGVLGVVGHEFRFLGDRIATREAVGSGLIGAPKLFTHTRLSSTLAGVGATVPGWFGERAAFGGWLNAEVQHLIDEIRGLLGELASVTVLEQQVTERNWDVGDTFAAQFVTCAGAVGTILSSVGTAGSGLSVQRISGTKGCVWTDPDGSIVVDDGSGRRVLAAAAPRAAATTDPTITDLVSTNTLSRALSGASGMLREPTRVMYEAVRQRILSGGDDPAAAGPATFDDGVANTAVHMAMLRSMRSGGTERIEPV</sequence>
<organism evidence="4 5">
    <name type="scientific">Gordonia amicalis</name>
    <dbReference type="NCBI Taxonomy" id="89053"/>
    <lineage>
        <taxon>Bacteria</taxon>
        <taxon>Bacillati</taxon>
        <taxon>Actinomycetota</taxon>
        <taxon>Actinomycetes</taxon>
        <taxon>Mycobacteriales</taxon>
        <taxon>Gordoniaceae</taxon>
        <taxon>Gordonia</taxon>
    </lineage>
</organism>
<name>A0AAE4R7D5_9ACTN</name>
<dbReference type="Proteomes" id="UP001185922">
    <property type="component" value="Unassembled WGS sequence"/>
</dbReference>
<protein>
    <submittedName>
        <fullName evidence="4">Gfo/Idh/MocA family oxidoreductase</fullName>
    </submittedName>
</protein>
<dbReference type="InterPro" id="IPR055170">
    <property type="entry name" value="GFO_IDH_MocA-like_dom"/>
</dbReference>
<dbReference type="InterPro" id="IPR000683">
    <property type="entry name" value="Gfo/Idh/MocA-like_OxRdtase_N"/>
</dbReference>
<dbReference type="SUPFAM" id="SSF55347">
    <property type="entry name" value="Glyceraldehyde-3-phosphate dehydrogenase-like, C-terminal domain"/>
    <property type="match status" value="1"/>
</dbReference>
<dbReference type="InterPro" id="IPR050463">
    <property type="entry name" value="Gfo/Idh/MocA_oxidrdct_glycsds"/>
</dbReference>